<evidence type="ECO:0000256" key="7">
    <source>
        <dbReference type="ARBA" id="ARBA00022840"/>
    </source>
</evidence>
<dbReference type="OrthoDB" id="9810135at2"/>
<dbReference type="InterPro" id="IPR000212">
    <property type="entry name" value="DNA_helicase_UvrD/REP"/>
</dbReference>
<protein>
    <recommendedName>
        <fullName evidence="12">DNA 3'-5' helicase</fullName>
        <ecNumber evidence="12">5.6.2.4</ecNumber>
    </recommendedName>
</protein>
<keyword evidence="9" id="KW-0234">DNA repair</keyword>
<dbReference type="InterPro" id="IPR011604">
    <property type="entry name" value="PDDEXK-like_dom_sf"/>
</dbReference>
<dbReference type="PROSITE" id="PS51198">
    <property type="entry name" value="UVRD_HELICASE_ATP_BIND"/>
    <property type="match status" value="1"/>
</dbReference>
<dbReference type="Proteomes" id="UP000275719">
    <property type="component" value="Unassembled WGS sequence"/>
</dbReference>
<proteinExistence type="predicted"/>
<dbReference type="GO" id="GO:0000725">
    <property type="term" value="P:recombinational repair"/>
    <property type="evidence" value="ECO:0007669"/>
    <property type="project" value="TreeGrafter"/>
</dbReference>
<evidence type="ECO:0000256" key="2">
    <source>
        <dbReference type="ARBA" id="ARBA00022741"/>
    </source>
</evidence>
<evidence type="ECO:0000259" key="15">
    <source>
        <dbReference type="PROSITE" id="PS51198"/>
    </source>
</evidence>
<dbReference type="GO" id="GO:0016887">
    <property type="term" value="F:ATP hydrolysis activity"/>
    <property type="evidence" value="ECO:0007669"/>
    <property type="project" value="RHEA"/>
</dbReference>
<dbReference type="AlphaFoldDB" id="A0A3P3W1C5"/>
<keyword evidence="5 14" id="KW-0347">Helicase</keyword>
<accession>A0A3P3W1C5</accession>
<dbReference type="RefSeq" id="WP_125019954.1">
    <property type="nucleotide sequence ID" value="NZ_RQVQ01000042.1"/>
</dbReference>
<dbReference type="SUPFAM" id="SSF52540">
    <property type="entry name" value="P-loop containing nucleoside triphosphate hydrolases"/>
    <property type="match status" value="1"/>
</dbReference>
<evidence type="ECO:0000256" key="3">
    <source>
        <dbReference type="ARBA" id="ARBA00022763"/>
    </source>
</evidence>
<evidence type="ECO:0000256" key="4">
    <source>
        <dbReference type="ARBA" id="ARBA00022801"/>
    </source>
</evidence>
<keyword evidence="3" id="KW-0227">DNA damage</keyword>
<comment type="catalytic activity">
    <reaction evidence="13">
        <text>ATP + H2O = ADP + phosphate + H(+)</text>
        <dbReference type="Rhea" id="RHEA:13065"/>
        <dbReference type="ChEBI" id="CHEBI:15377"/>
        <dbReference type="ChEBI" id="CHEBI:15378"/>
        <dbReference type="ChEBI" id="CHEBI:30616"/>
        <dbReference type="ChEBI" id="CHEBI:43474"/>
        <dbReference type="ChEBI" id="CHEBI:456216"/>
        <dbReference type="EC" id="5.6.2.4"/>
    </reaction>
</comment>
<dbReference type="EMBL" id="RQVQ01000042">
    <property type="protein sequence ID" value="RRJ88148.1"/>
    <property type="molecule type" value="Genomic_DNA"/>
</dbReference>
<dbReference type="PANTHER" id="PTHR11070">
    <property type="entry name" value="UVRD / RECB / PCRA DNA HELICASE FAMILY MEMBER"/>
    <property type="match status" value="1"/>
</dbReference>
<evidence type="ECO:0000256" key="12">
    <source>
        <dbReference type="ARBA" id="ARBA00034808"/>
    </source>
</evidence>
<keyword evidence="1" id="KW-0540">Nuclease</keyword>
<dbReference type="Gene3D" id="3.40.50.300">
    <property type="entry name" value="P-loop containing nucleotide triphosphate hydrolases"/>
    <property type="match status" value="3"/>
</dbReference>
<evidence type="ECO:0000256" key="8">
    <source>
        <dbReference type="ARBA" id="ARBA00023125"/>
    </source>
</evidence>
<keyword evidence="6" id="KW-0269">Exonuclease</keyword>
<evidence type="ECO:0000256" key="1">
    <source>
        <dbReference type="ARBA" id="ARBA00022722"/>
    </source>
</evidence>
<feature type="binding site" evidence="14">
    <location>
        <begin position="11"/>
        <end position="18"/>
    </location>
    <ligand>
        <name>ATP</name>
        <dbReference type="ChEBI" id="CHEBI:30616"/>
    </ligand>
</feature>
<evidence type="ECO:0000256" key="13">
    <source>
        <dbReference type="ARBA" id="ARBA00048988"/>
    </source>
</evidence>
<dbReference type="PROSITE" id="PS51217">
    <property type="entry name" value="UVRD_HELICASE_CTER"/>
    <property type="match status" value="1"/>
</dbReference>
<keyword evidence="4 14" id="KW-0378">Hydrolase</keyword>
<evidence type="ECO:0000256" key="10">
    <source>
        <dbReference type="ARBA" id="ARBA00023235"/>
    </source>
</evidence>
<evidence type="ECO:0000256" key="14">
    <source>
        <dbReference type="PROSITE-ProRule" id="PRU00560"/>
    </source>
</evidence>
<reference evidence="17 18" key="1">
    <citation type="submission" date="2018-11" db="EMBL/GenBank/DDBJ databases">
        <title>Flavobacterium sp. nov., YIM 102701-2 draft genome.</title>
        <authorList>
            <person name="Li G."/>
            <person name="Jiang Y."/>
        </authorList>
    </citation>
    <scope>NUCLEOTIDE SEQUENCE [LARGE SCALE GENOMIC DNA]</scope>
    <source>
        <strain evidence="17 18">YIM 102701-2</strain>
    </source>
</reference>
<dbReference type="GO" id="GO:0043138">
    <property type="term" value="F:3'-5' DNA helicase activity"/>
    <property type="evidence" value="ECO:0007669"/>
    <property type="project" value="UniProtKB-EC"/>
</dbReference>
<feature type="domain" description="UvrD-like helicase C-terminal" evidence="16">
    <location>
        <begin position="466"/>
        <end position="736"/>
    </location>
</feature>
<keyword evidence="2 14" id="KW-0547">Nucleotide-binding</keyword>
<dbReference type="InterPro" id="IPR027417">
    <property type="entry name" value="P-loop_NTPase"/>
</dbReference>
<name>A0A3P3W1C5_9FLAO</name>
<keyword evidence="10" id="KW-0413">Isomerase</keyword>
<dbReference type="Gene3D" id="1.10.3170.10">
    <property type="entry name" value="Recbcd, chain B, domain 2"/>
    <property type="match status" value="1"/>
</dbReference>
<evidence type="ECO:0000256" key="9">
    <source>
        <dbReference type="ARBA" id="ARBA00023204"/>
    </source>
</evidence>
<gene>
    <name evidence="17" type="ORF">EG240_13860</name>
</gene>
<evidence type="ECO:0000256" key="5">
    <source>
        <dbReference type="ARBA" id="ARBA00022806"/>
    </source>
</evidence>
<comment type="caution">
    <text evidence="17">The sequence shown here is derived from an EMBL/GenBank/DDBJ whole genome shotgun (WGS) entry which is preliminary data.</text>
</comment>
<evidence type="ECO:0000256" key="11">
    <source>
        <dbReference type="ARBA" id="ARBA00034617"/>
    </source>
</evidence>
<keyword evidence="8" id="KW-0238">DNA-binding</keyword>
<feature type="domain" description="UvrD-like helicase ATP-binding" evidence="15">
    <location>
        <begin position="1"/>
        <end position="465"/>
    </location>
</feature>
<dbReference type="Pfam" id="PF13361">
    <property type="entry name" value="UvrD_C"/>
    <property type="match status" value="2"/>
</dbReference>
<sequence>MNRTAFSIYNASAGSGKTHTLVKEYLKILMLDKSYDGYRKILAITFTNKAVNEMKSRIVSALYAFSLPEIDKKNAQMLQQIAEESGLESLVIREKSKIIIKNIIHNYAAFDISTIDKFTHKVIRSFAHDLDLPMSFDVSLDTEALLQEAVDSIIAKAGTDETLTKLLIEFSLDKTDNDKSWDVSRELMEIGRLLLNENNRTELELFHQATIPDFIEIRKKLQAEIKDLNELAKSLANEIFDVINTNGIDIKSFSGQYFPKHIQSILDDKFSNSSKKYIETEDIKINKTAKDKEVIESLIPDFLQRTNKIYEAFGKKSFYEAFLKNLTPLSLLNSISLEIERIQSEQNILSISQFNAIINNEIQNQPAPFIYERLGEKYRHFFIDEFQDTSEMQWNNLIPLIDNALSGEDASGAQGSLMIVGDPKQSIYRWRGGKAEQFISLSKEENPFSNPDKETEFLETNYRSYEQVITFNNDFFKHVANQFEHPDYKYLYENESSQNINSKLDGFVEIQFLEELDKSENEEETKTDQYLKATLKTIEDVLSQGFEYQDIAILTRKRKDGVLLANFLTENNIPILSSETLLINNATEVKLLLNILKYIKNNRDNEAKAQMLYFIARNKQSILPVHDFISEGMKHRNEVDFQKWLNDFGIPMDFAFARKNSLYVTTEYIIDHFIKEKKTLSYVQYFMDLVLERTVRLQSSISDFITYWEDNYEKLSIPSPENTNAVKMMTIHKSKGLEFPVVIFPFAEEDYSRSRDKIWVEIEGFDELNIPKALIDLNKNVREYGVKAQEIFDIKRQEDLLDNINVLYVALTRAEEQLYIISNKKINAKGDLANNMSSLFVSFLQNLNLFSEEQNVYPFGNKVRISEKKTLSPEEIEATAPKLIVAVTDGIDKENTIKIAQREALMWDTSTQKSIEYGNLVHEILSKIRYKKDIEEAITAAIFEGLLVLDQEDKVRSSIEMICNHEELQDFFRDDFKVFNEQNILKKGMPNIKPDRVVIKGNEAYILDYKTGAEHKKHVEQVKQYELALIEMGLNVTKKALVYIQEDDLKIIHLQ</sequence>
<dbReference type="GO" id="GO:0003677">
    <property type="term" value="F:DNA binding"/>
    <property type="evidence" value="ECO:0007669"/>
    <property type="project" value="UniProtKB-KW"/>
</dbReference>
<dbReference type="PANTHER" id="PTHR11070:SF67">
    <property type="entry name" value="DNA 3'-5' HELICASE"/>
    <property type="match status" value="1"/>
</dbReference>
<organism evidence="17 18">
    <name type="scientific">Paenimyroides tangerinum</name>
    <dbReference type="NCBI Taxonomy" id="2488728"/>
    <lineage>
        <taxon>Bacteria</taxon>
        <taxon>Pseudomonadati</taxon>
        <taxon>Bacteroidota</taxon>
        <taxon>Flavobacteriia</taxon>
        <taxon>Flavobacteriales</taxon>
        <taxon>Flavobacteriaceae</taxon>
        <taxon>Paenimyroides</taxon>
    </lineage>
</organism>
<dbReference type="InterPro" id="IPR014016">
    <property type="entry name" value="UvrD-like_ATP-bd"/>
</dbReference>
<dbReference type="Gene3D" id="3.90.320.10">
    <property type="match status" value="1"/>
</dbReference>
<evidence type="ECO:0000313" key="18">
    <source>
        <dbReference type="Proteomes" id="UP000275719"/>
    </source>
</evidence>
<keyword evidence="7 14" id="KW-0067">ATP-binding</keyword>
<evidence type="ECO:0000313" key="17">
    <source>
        <dbReference type="EMBL" id="RRJ88148.1"/>
    </source>
</evidence>
<evidence type="ECO:0000256" key="6">
    <source>
        <dbReference type="ARBA" id="ARBA00022839"/>
    </source>
</evidence>
<dbReference type="Pfam" id="PF00580">
    <property type="entry name" value="UvrD-helicase"/>
    <property type="match status" value="1"/>
</dbReference>
<dbReference type="EC" id="5.6.2.4" evidence="12"/>
<evidence type="ECO:0000259" key="16">
    <source>
        <dbReference type="PROSITE" id="PS51217"/>
    </source>
</evidence>
<dbReference type="GO" id="GO:0004527">
    <property type="term" value="F:exonuclease activity"/>
    <property type="evidence" value="ECO:0007669"/>
    <property type="project" value="UniProtKB-KW"/>
</dbReference>
<dbReference type="GO" id="GO:0005524">
    <property type="term" value="F:ATP binding"/>
    <property type="evidence" value="ECO:0007669"/>
    <property type="project" value="UniProtKB-UniRule"/>
</dbReference>
<dbReference type="GO" id="GO:0005829">
    <property type="term" value="C:cytosol"/>
    <property type="evidence" value="ECO:0007669"/>
    <property type="project" value="TreeGrafter"/>
</dbReference>
<comment type="catalytic activity">
    <reaction evidence="11">
        <text>Couples ATP hydrolysis with the unwinding of duplex DNA by translocating in the 3'-5' direction.</text>
        <dbReference type="EC" id="5.6.2.4"/>
    </reaction>
</comment>
<keyword evidence="18" id="KW-1185">Reference proteome</keyword>
<dbReference type="InterPro" id="IPR014017">
    <property type="entry name" value="DNA_helicase_UvrD-like_C"/>
</dbReference>